<feature type="transmembrane region" description="Helical" evidence="1">
    <location>
        <begin position="83"/>
        <end position="100"/>
    </location>
</feature>
<keyword evidence="1" id="KW-0472">Membrane</keyword>
<dbReference type="InterPro" id="IPR025377">
    <property type="entry name" value="DUF4367"/>
</dbReference>
<dbReference type="PATRIC" id="fig|483937.3.peg.6679"/>
<dbReference type="RefSeq" id="WP_060862285.1">
    <property type="nucleotide sequence ID" value="NZ_LIRB01000142.1"/>
</dbReference>
<reference evidence="3 4" key="1">
    <citation type="submission" date="2015-08" db="EMBL/GenBank/DDBJ databases">
        <title>Genomes of Paenibacillus riograndensis.</title>
        <authorList>
            <person name="Sant'Anna F.H."/>
            <person name="Souza R."/>
            <person name="Ambrosini A."/>
            <person name="Bach E."/>
            <person name="Fernandes G."/>
            <person name="Balsanelli E."/>
            <person name="Baura V.A."/>
            <person name="Pedrosa F.O."/>
            <person name="Souza E.M."/>
            <person name="Passaglia L."/>
        </authorList>
    </citation>
    <scope>NUCLEOTIDE SEQUENCE [LARGE SCALE GENOMIC DNA]</scope>
    <source>
        <strain evidence="3 4">CAS34</strain>
    </source>
</reference>
<comment type="caution">
    <text evidence="3">The sequence shown here is derived from an EMBL/GenBank/DDBJ whole genome shotgun (WGS) entry which is preliminary data.</text>
</comment>
<proteinExistence type="predicted"/>
<sequence length="320" mass="36138">MKTKKTVQKFSRDVDAGLHHLEPAQWKGSPEYLELLELSRVLAGQDFSEASHKQAVLGRVRNKTYNQQEEKIMKMNAKLRRPVIILASLLVAGGLSISIVKPSFAQELLDRALNKINLGNIIASQMDPDQAPPFPEAWKGKLYDKNGNKIEDYTKKLGEVYNAEGEQIVNFDGDKLITKSEQEQRDKEAAANRLIVKDPAELDRYALFTVKLPKYLPEGFAFDHGEFSKGEQGVNGKYLDLIFTSEKIGQKLSMQFRYSDEETAYEMSTSGKMEKVQVNGADAVMMDDRSLHWEADGVLYAMNTRGLERSEVLKIAESIR</sequence>
<evidence type="ECO:0000256" key="1">
    <source>
        <dbReference type="SAM" id="Phobius"/>
    </source>
</evidence>
<evidence type="ECO:0000259" key="2">
    <source>
        <dbReference type="Pfam" id="PF14285"/>
    </source>
</evidence>
<name>A0A132TPZ1_9BACL</name>
<protein>
    <recommendedName>
        <fullName evidence="2">DUF4367 domain-containing protein</fullName>
    </recommendedName>
</protein>
<keyword evidence="1" id="KW-1133">Transmembrane helix</keyword>
<dbReference type="OrthoDB" id="2544256at2"/>
<dbReference type="EMBL" id="LIRB01000142">
    <property type="protein sequence ID" value="KWX73395.1"/>
    <property type="molecule type" value="Genomic_DNA"/>
</dbReference>
<dbReference type="AlphaFoldDB" id="A0A132TPZ1"/>
<keyword evidence="4" id="KW-1185">Reference proteome</keyword>
<keyword evidence="1" id="KW-0812">Transmembrane</keyword>
<organism evidence="3 4">
    <name type="scientific">Paenibacillus riograndensis</name>
    <dbReference type="NCBI Taxonomy" id="483937"/>
    <lineage>
        <taxon>Bacteria</taxon>
        <taxon>Bacillati</taxon>
        <taxon>Bacillota</taxon>
        <taxon>Bacilli</taxon>
        <taxon>Bacillales</taxon>
        <taxon>Paenibacillaceae</taxon>
        <taxon>Paenibacillus</taxon>
        <taxon>Paenibacillus sonchi group</taxon>
    </lineage>
</organism>
<evidence type="ECO:0000313" key="4">
    <source>
        <dbReference type="Proteomes" id="UP000070475"/>
    </source>
</evidence>
<feature type="domain" description="DUF4367" evidence="2">
    <location>
        <begin position="213"/>
        <end position="319"/>
    </location>
</feature>
<accession>A0A132TPZ1</accession>
<dbReference type="Pfam" id="PF14285">
    <property type="entry name" value="DUF4367"/>
    <property type="match status" value="1"/>
</dbReference>
<gene>
    <name evidence="3" type="ORF">AMQ84_23155</name>
</gene>
<dbReference type="Proteomes" id="UP000070475">
    <property type="component" value="Unassembled WGS sequence"/>
</dbReference>
<evidence type="ECO:0000313" key="3">
    <source>
        <dbReference type="EMBL" id="KWX73395.1"/>
    </source>
</evidence>